<proteinExistence type="predicted"/>
<comment type="caution">
    <text evidence="1">The sequence shown here is derived from an EMBL/GenBank/DDBJ whole genome shotgun (WGS) entry which is preliminary data.</text>
</comment>
<dbReference type="EMBL" id="PPEA01000519">
    <property type="protein sequence ID" value="PQM46285.1"/>
    <property type="molecule type" value="Genomic_DNA"/>
</dbReference>
<dbReference type="Proteomes" id="UP000238296">
    <property type="component" value="Unassembled WGS sequence"/>
</dbReference>
<dbReference type="AlphaFoldDB" id="A0A2S8BI33"/>
<evidence type="ECO:0000313" key="1">
    <source>
        <dbReference type="EMBL" id="PQM46285.1"/>
    </source>
</evidence>
<name>A0A2S8BI33_9MYCO</name>
<evidence type="ECO:0000313" key="2">
    <source>
        <dbReference type="Proteomes" id="UP000238296"/>
    </source>
</evidence>
<reference evidence="1 2" key="1">
    <citation type="journal article" date="2017" name="Int. J. Syst. Evol. Microbiol.">
        <title>Mycobacterium talmoniae sp. nov., a slowly growing mycobacterium isolated from human respiratory samples.</title>
        <authorList>
            <person name="Davidson R.M."/>
            <person name="DeGroote M.A."/>
            <person name="Marola J.L."/>
            <person name="Buss S."/>
            <person name="Jones V."/>
            <person name="McNeil M.R."/>
            <person name="Freifeld A.G."/>
            <person name="Elaine Epperson L."/>
            <person name="Hasan N.A."/>
            <person name="Jackson M."/>
            <person name="Iwen P.C."/>
            <person name="Salfinger M."/>
            <person name="Strong M."/>
        </authorList>
    </citation>
    <scope>NUCLEOTIDE SEQUENCE [LARGE SCALE GENOMIC DNA]</scope>
    <source>
        <strain evidence="1 2">ATCC BAA-2683</strain>
    </source>
</reference>
<accession>A0A2S8BI33</accession>
<organism evidence="1 2">
    <name type="scientific">Mycobacterium talmoniae</name>
    <dbReference type="NCBI Taxonomy" id="1858794"/>
    <lineage>
        <taxon>Bacteria</taxon>
        <taxon>Bacillati</taxon>
        <taxon>Actinomycetota</taxon>
        <taxon>Actinomycetes</taxon>
        <taxon>Mycobacteriales</taxon>
        <taxon>Mycobacteriaceae</taxon>
        <taxon>Mycobacterium</taxon>
    </lineage>
</organism>
<protein>
    <submittedName>
        <fullName evidence="1">Uncharacterized protein</fullName>
    </submittedName>
</protein>
<gene>
    <name evidence="1" type="ORF">C1Y40_03551</name>
</gene>
<sequence>MIITRQNGQAVAMVVALVANASSTRSWLTRLPMCSSIHIRAPPAPQHSPRSACRGISTRLAPEAFTSSRGAAYSLLCRPR</sequence>